<proteinExistence type="predicted"/>
<gene>
    <name evidence="2" type="ORF">C8A01DRAFT_31610</name>
</gene>
<name>A0AAN6PQU5_9PEZI</name>
<feature type="compositionally biased region" description="Low complexity" evidence="1">
    <location>
        <begin position="332"/>
        <end position="341"/>
    </location>
</feature>
<comment type="caution">
    <text evidence="2">The sequence shown here is derived from an EMBL/GenBank/DDBJ whole genome shotgun (WGS) entry which is preliminary data.</text>
</comment>
<accession>A0AAN6PQU5</accession>
<evidence type="ECO:0000256" key="1">
    <source>
        <dbReference type="SAM" id="MobiDB-lite"/>
    </source>
</evidence>
<dbReference type="Proteomes" id="UP001303115">
    <property type="component" value="Unassembled WGS sequence"/>
</dbReference>
<sequence>MPKIVFVPADGLGSTTAENRKLIRSHCMLGKNKKKYKGKKAPRDHGTVVRQQPRTGASVPHAASAAEIPGDLLGLLGPLHERASPRYSQSSGTTPEVQTPAATEDTFSPLSPLSPFSSPSPPIGIPSVFTFLTFAREIDNRSQDLLFKYFFIARQVFYPIQFCVYSDTSLYTWFEWLFYDAAYLESVLLGMSAMDDFFRRARPSKLTYSHMRATITALNERLSDPDLYLSDSTIAVVMGLAELSGMLADETAAKAHVSGFQRLVRLRGGITSFAGNTKLQIKIGRFDLAYAVSTGKSPQFFRDPISWSPIFEPLSPISYGSSPNLEDADDQSSSSSSSSSPSPSPTRLSPALDFLHEPRIIAVFHDLLQFTLLLNTSSSDPSHHIPLLRDTEYQNYICSIQYRLLRLQGKLGSILDESARLAMLAFLTTTFQVAGQRAPYPHLERRFREFCRATDAEAPSEVTLWLLIVGAMAVFHIDGEDAGWMAELWRAHIPAGWDWAEAHKRLREFPWIAVLHDQAGRAAFEALCRKAQDFDGDMGRLR</sequence>
<protein>
    <recommendedName>
        <fullName evidence="4">Fungal-specific transcription factor domain-containing protein</fullName>
    </recommendedName>
</protein>
<dbReference type="AlphaFoldDB" id="A0AAN6PQU5"/>
<feature type="region of interest" description="Disordered" evidence="1">
    <location>
        <begin position="32"/>
        <end position="61"/>
    </location>
</feature>
<dbReference type="PANTHER" id="PTHR37540:SF5">
    <property type="entry name" value="TRANSCRIPTION FACTOR DOMAIN-CONTAINING PROTEIN"/>
    <property type="match status" value="1"/>
</dbReference>
<feature type="region of interest" description="Disordered" evidence="1">
    <location>
        <begin position="322"/>
        <end position="348"/>
    </location>
</feature>
<reference evidence="3" key="1">
    <citation type="journal article" date="2023" name="Mol. Phylogenet. Evol.">
        <title>Genome-scale phylogeny and comparative genomics of the fungal order Sordariales.</title>
        <authorList>
            <person name="Hensen N."/>
            <person name="Bonometti L."/>
            <person name="Westerberg I."/>
            <person name="Brannstrom I.O."/>
            <person name="Guillou S."/>
            <person name="Cros-Aarteil S."/>
            <person name="Calhoun S."/>
            <person name="Haridas S."/>
            <person name="Kuo A."/>
            <person name="Mondo S."/>
            <person name="Pangilinan J."/>
            <person name="Riley R."/>
            <person name="LaButti K."/>
            <person name="Andreopoulos B."/>
            <person name="Lipzen A."/>
            <person name="Chen C."/>
            <person name="Yan M."/>
            <person name="Daum C."/>
            <person name="Ng V."/>
            <person name="Clum A."/>
            <person name="Steindorff A."/>
            <person name="Ohm R.A."/>
            <person name="Martin F."/>
            <person name="Silar P."/>
            <person name="Natvig D.O."/>
            <person name="Lalanne C."/>
            <person name="Gautier V."/>
            <person name="Ament-Velasquez S.L."/>
            <person name="Kruys A."/>
            <person name="Hutchinson M.I."/>
            <person name="Powell A.J."/>
            <person name="Barry K."/>
            <person name="Miller A.N."/>
            <person name="Grigoriev I.V."/>
            <person name="Debuchy R."/>
            <person name="Gladieux P."/>
            <person name="Hiltunen Thoren M."/>
            <person name="Johannesson H."/>
        </authorList>
    </citation>
    <scope>NUCLEOTIDE SEQUENCE [LARGE SCALE GENOMIC DNA]</scope>
    <source>
        <strain evidence="3">CBS 284.82</strain>
    </source>
</reference>
<evidence type="ECO:0000313" key="2">
    <source>
        <dbReference type="EMBL" id="KAK4044293.1"/>
    </source>
</evidence>
<organism evidence="2 3">
    <name type="scientific">Parachaetomium inaequale</name>
    <dbReference type="NCBI Taxonomy" id="2588326"/>
    <lineage>
        <taxon>Eukaryota</taxon>
        <taxon>Fungi</taxon>
        <taxon>Dikarya</taxon>
        <taxon>Ascomycota</taxon>
        <taxon>Pezizomycotina</taxon>
        <taxon>Sordariomycetes</taxon>
        <taxon>Sordariomycetidae</taxon>
        <taxon>Sordariales</taxon>
        <taxon>Chaetomiaceae</taxon>
        <taxon>Parachaetomium</taxon>
    </lineage>
</organism>
<dbReference type="PANTHER" id="PTHR37540">
    <property type="entry name" value="TRANSCRIPTION FACTOR (ACR-2), PUTATIVE-RELATED-RELATED"/>
    <property type="match status" value="1"/>
</dbReference>
<feature type="compositionally biased region" description="Polar residues" evidence="1">
    <location>
        <begin position="86"/>
        <end position="101"/>
    </location>
</feature>
<feature type="region of interest" description="Disordered" evidence="1">
    <location>
        <begin position="84"/>
        <end position="106"/>
    </location>
</feature>
<dbReference type="EMBL" id="MU854320">
    <property type="protein sequence ID" value="KAK4044293.1"/>
    <property type="molecule type" value="Genomic_DNA"/>
</dbReference>
<evidence type="ECO:0008006" key="4">
    <source>
        <dbReference type="Google" id="ProtNLM"/>
    </source>
</evidence>
<evidence type="ECO:0000313" key="3">
    <source>
        <dbReference type="Proteomes" id="UP001303115"/>
    </source>
</evidence>
<keyword evidence="3" id="KW-1185">Reference proteome</keyword>